<feature type="binding site" description="axial binding residue" evidence="6">
    <location>
        <position position="471"/>
    </location>
    <ligand>
        <name>heme</name>
        <dbReference type="ChEBI" id="CHEBI:30413"/>
    </ligand>
    <ligandPart>
        <name>Fe</name>
        <dbReference type="ChEBI" id="CHEBI:18248"/>
    </ligandPart>
</feature>
<dbReference type="GO" id="GO:0016705">
    <property type="term" value="F:oxidoreductase activity, acting on paired donors, with incorporation or reduction of molecular oxygen"/>
    <property type="evidence" value="ECO:0007669"/>
    <property type="project" value="InterPro"/>
</dbReference>
<reference evidence="8" key="1">
    <citation type="journal article" date="2021" name="Nat. Commun.">
        <title>Genetic determinants of endophytism in the Arabidopsis root mycobiome.</title>
        <authorList>
            <person name="Mesny F."/>
            <person name="Miyauchi S."/>
            <person name="Thiergart T."/>
            <person name="Pickel B."/>
            <person name="Atanasova L."/>
            <person name="Karlsson M."/>
            <person name="Huettel B."/>
            <person name="Barry K.W."/>
            <person name="Haridas S."/>
            <person name="Chen C."/>
            <person name="Bauer D."/>
            <person name="Andreopoulos W."/>
            <person name="Pangilinan J."/>
            <person name="LaButti K."/>
            <person name="Riley R."/>
            <person name="Lipzen A."/>
            <person name="Clum A."/>
            <person name="Drula E."/>
            <person name="Henrissat B."/>
            <person name="Kohler A."/>
            <person name="Grigoriev I.V."/>
            <person name="Martin F.M."/>
            <person name="Hacquard S."/>
        </authorList>
    </citation>
    <scope>NUCLEOTIDE SEQUENCE</scope>
    <source>
        <strain evidence="8">MPI-CAGE-AT-0016</strain>
    </source>
</reference>
<dbReference type="Gene3D" id="1.10.630.10">
    <property type="entry name" value="Cytochrome P450"/>
    <property type="match status" value="1"/>
</dbReference>
<evidence type="ECO:0000256" key="1">
    <source>
        <dbReference type="ARBA" id="ARBA00001971"/>
    </source>
</evidence>
<accession>A0A8K0TK03</accession>
<dbReference type="AlphaFoldDB" id="A0A8K0TK03"/>
<dbReference type="GO" id="GO:0020037">
    <property type="term" value="F:heme binding"/>
    <property type="evidence" value="ECO:0007669"/>
    <property type="project" value="InterPro"/>
</dbReference>
<dbReference type="PROSITE" id="PS00086">
    <property type="entry name" value="CYTOCHROME_P450"/>
    <property type="match status" value="1"/>
</dbReference>
<evidence type="ECO:0000256" key="2">
    <source>
        <dbReference type="ARBA" id="ARBA00010617"/>
    </source>
</evidence>
<dbReference type="PANTHER" id="PTHR24305:SF232">
    <property type="entry name" value="P450, PUTATIVE (EUROFUNG)-RELATED"/>
    <property type="match status" value="1"/>
</dbReference>
<name>A0A8K0TK03_9PEZI</name>
<gene>
    <name evidence="8" type="ORF">B0T11DRAFT_226449</name>
</gene>
<protein>
    <submittedName>
        <fullName evidence="8">Pisatin demethylase</fullName>
    </submittedName>
</protein>
<dbReference type="InterPro" id="IPR002401">
    <property type="entry name" value="Cyt_P450_E_grp-I"/>
</dbReference>
<keyword evidence="4 6" id="KW-0479">Metal-binding</keyword>
<comment type="caution">
    <text evidence="8">The sequence shown here is derived from an EMBL/GenBank/DDBJ whole genome shotgun (WGS) entry which is preliminary data.</text>
</comment>
<comment type="cofactor">
    <cofactor evidence="1 6">
        <name>heme</name>
        <dbReference type="ChEBI" id="CHEBI:30413"/>
    </cofactor>
</comment>
<evidence type="ECO:0000256" key="5">
    <source>
        <dbReference type="ARBA" id="ARBA00023004"/>
    </source>
</evidence>
<organism evidence="8 9">
    <name type="scientific">Plectosphaerella cucumerina</name>
    <dbReference type="NCBI Taxonomy" id="40658"/>
    <lineage>
        <taxon>Eukaryota</taxon>
        <taxon>Fungi</taxon>
        <taxon>Dikarya</taxon>
        <taxon>Ascomycota</taxon>
        <taxon>Pezizomycotina</taxon>
        <taxon>Sordariomycetes</taxon>
        <taxon>Hypocreomycetidae</taxon>
        <taxon>Glomerellales</taxon>
        <taxon>Plectosphaerellaceae</taxon>
        <taxon>Plectosphaerella</taxon>
    </lineage>
</organism>
<dbReference type="PANTHER" id="PTHR24305">
    <property type="entry name" value="CYTOCHROME P450"/>
    <property type="match status" value="1"/>
</dbReference>
<keyword evidence="9" id="KW-1185">Reference proteome</keyword>
<sequence>MQVPWAGMIALAAATYFAWAIHSYCRSPLRKYSGPFLAGWTDVWRFYHTLRGDIHLVNRRTHEKYGSVVRTGPNNLDLNLPALIKTIYSADGKWRKTEFYPPASNVADGKVVPNLFSLLDPVEHVRQKRPVAKHYSLAGVLQLESHFDDAIRLLCHQLEERFMTRDGDFGKGFDIGQWIKMLSPSYQHGLTLCLPDAWDVIGQITFSKRFGYLDKGRDFDGHLWLSEVGSDYLASISQLPYLDRWIDKNPILPIGGATVLLGPTLRYVSDRHHGRDGDTHDDTKPDFLDKFIQAKTEHPDVVDDTQIISYLAINMLAGADTTAISIKAVLYYVLRTPPAQQQLEEEILASDFVRQQSIPPAYDDIKVLPYLEAVVREAMRLHPGVAMTLPRVVPPGEGLVLPDGSVVPPGTSVGMNPYVVGRNRAVWGPKADEFCPERWLRGRDESQEAYAERLQAMNSADLTFGAGSRVCLGRHFGLVEVYKVVTSLFALYEMEAIDPTKEWWVRNGFFLRQKGPEVRMRPRQRRQ</sequence>
<dbReference type="PRINTS" id="PR00385">
    <property type="entry name" value="P450"/>
</dbReference>
<dbReference type="GO" id="GO:0004497">
    <property type="term" value="F:monooxygenase activity"/>
    <property type="evidence" value="ECO:0007669"/>
    <property type="project" value="UniProtKB-KW"/>
</dbReference>
<keyword evidence="7" id="KW-0503">Monooxygenase</keyword>
<keyword evidence="5 6" id="KW-0408">Iron</keyword>
<dbReference type="Pfam" id="PF00067">
    <property type="entry name" value="p450"/>
    <property type="match status" value="1"/>
</dbReference>
<evidence type="ECO:0000313" key="8">
    <source>
        <dbReference type="EMBL" id="KAH7361656.1"/>
    </source>
</evidence>
<evidence type="ECO:0000313" key="9">
    <source>
        <dbReference type="Proteomes" id="UP000813385"/>
    </source>
</evidence>
<keyword evidence="7" id="KW-0560">Oxidoreductase</keyword>
<dbReference type="InterPro" id="IPR050121">
    <property type="entry name" value="Cytochrome_P450_monoxygenase"/>
</dbReference>
<dbReference type="SUPFAM" id="SSF48264">
    <property type="entry name" value="Cytochrome P450"/>
    <property type="match status" value="1"/>
</dbReference>
<evidence type="ECO:0000256" key="3">
    <source>
        <dbReference type="ARBA" id="ARBA00022617"/>
    </source>
</evidence>
<dbReference type="GO" id="GO:0005506">
    <property type="term" value="F:iron ion binding"/>
    <property type="evidence" value="ECO:0007669"/>
    <property type="project" value="InterPro"/>
</dbReference>
<evidence type="ECO:0000256" key="4">
    <source>
        <dbReference type="ARBA" id="ARBA00022723"/>
    </source>
</evidence>
<evidence type="ECO:0000256" key="6">
    <source>
        <dbReference type="PIRSR" id="PIRSR602401-1"/>
    </source>
</evidence>
<dbReference type="EMBL" id="JAGPXD010000003">
    <property type="protein sequence ID" value="KAH7361656.1"/>
    <property type="molecule type" value="Genomic_DNA"/>
</dbReference>
<dbReference type="InterPro" id="IPR001128">
    <property type="entry name" value="Cyt_P450"/>
</dbReference>
<dbReference type="InterPro" id="IPR017972">
    <property type="entry name" value="Cyt_P450_CS"/>
</dbReference>
<dbReference type="CDD" id="cd11060">
    <property type="entry name" value="CYP57A1-like"/>
    <property type="match status" value="1"/>
</dbReference>
<dbReference type="OrthoDB" id="3934656at2759"/>
<dbReference type="PRINTS" id="PR00463">
    <property type="entry name" value="EP450I"/>
</dbReference>
<proteinExistence type="inferred from homology"/>
<comment type="similarity">
    <text evidence="2 7">Belongs to the cytochrome P450 family.</text>
</comment>
<evidence type="ECO:0000256" key="7">
    <source>
        <dbReference type="RuleBase" id="RU000461"/>
    </source>
</evidence>
<dbReference type="InterPro" id="IPR036396">
    <property type="entry name" value="Cyt_P450_sf"/>
</dbReference>
<dbReference type="Proteomes" id="UP000813385">
    <property type="component" value="Unassembled WGS sequence"/>
</dbReference>
<keyword evidence="3 6" id="KW-0349">Heme</keyword>